<dbReference type="Proteomes" id="UP001154078">
    <property type="component" value="Chromosome 2"/>
</dbReference>
<name>A0A9P0AXA2_BRAAE</name>
<accession>A0A9P0AXA2</accession>
<protein>
    <recommendedName>
        <fullName evidence="1">DUF4817 domain-containing protein</fullName>
    </recommendedName>
</protein>
<sequence>MLPYSNAMEFRAEEAPRFCGHESYGYMVHMHLNEIILYGAARRDPSLILLSLFNQISSKINLQTKRPPFVKQLFIMDFLKVEERIEMILIYGEAGRNLDYAVNIYAQRFPDKIRSRTLFHRTVKQFTTNGSVQPKKRVRRQSQVEIVKLMYWQQRPLILMQAHENYLEI</sequence>
<organism evidence="2 3">
    <name type="scientific">Brassicogethes aeneus</name>
    <name type="common">Rape pollen beetle</name>
    <name type="synonym">Meligethes aeneus</name>
    <dbReference type="NCBI Taxonomy" id="1431903"/>
    <lineage>
        <taxon>Eukaryota</taxon>
        <taxon>Metazoa</taxon>
        <taxon>Ecdysozoa</taxon>
        <taxon>Arthropoda</taxon>
        <taxon>Hexapoda</taxon>
        <taxon>Insecta</taxon>
        <taxon>Pterygota</taxon>
        <taxon>Neoptera</taxon>
        <taxon>Endopterygota</taxon>
        <taxon>Coleoptera</taxon>
        <taxon>Polyphaga</taxon>
        <taxon>Cucujiformia</taxon>
        <taxon>Nitidulidae</taxon>
        <taxon>Meligethinae</taxon>
        <taxon>Brassicogethes</taxon>
    </lineage>
</organism>
<dbReference type="EMBL" id="OV121133">
    <property type="protein sequence ID" value="CAH0550210.1"/>
    <property type="molecule type" value="Genomic_DNA"/>
</dbReference>
<dbReference type="OrthoDB" id="10063560at2759"/>
<proteinExistence type="predicted"/>
<keyword evidence="3" id="KW-1185">Reference proteome</keyword>
<reference evidence="2" key="1">
    <citation type="submission" date="2021-12" db="EMBL/GenBank/DDBJ databases">
        <authorList>
            <person name="King R."/>
        </authorList>
    </citation>
    <scope>NUCLEOTIDE SEQUENCE</scope>
</reference>
<evidence type="ECO:0000313" key="3">
    <source>
        <dbReference type="Proteomes" id="UP001154078"/>
    </source>
</evidence>
<evidence type="ECO:0000259" key="1">
    <source>
        <dbReference type="Pfam" id="PF16087"/>
    </source>
</evidence>
<gene>
    <name evidence="2" type="ORF">MELIAE_LOCUS3085</name>
</gene>
<feature type="domain" description="DUF4817" evidence="1">
    <location>
        <begin position="81"/>
        <end position="133"/>
    </location>
</feature>
<dbReference type="InterPro" id="IPR032135">
    <property type="entry name" value="DUF4817"/>
</dbReference>
<dbReference type="Pfam" id="PF16087">
    <property type="entry name" value="DUF4817"/>
    <property type="match status" value="1"/>
</dbReference>
<dbReference type="AlphaFoldDB" id="A0A9P0AXA2"/>
<evidence type="ECO:0000313" key="2">
    <source>
        <dbReference type="EMBL" id="CAH0550210.1"/>
    </source>
</evidence>